<gene>
    <name evidence="9" type="primary">PPT2</name>
    <name evidence="9" type="ORF">BN1211_4059</name>
    <name evidence="10" type="ORF">CYBJADRAFT_88017</name>
</gene>
<keyword evidence="12" id="KW-1185">Reference proteome</keyword>
<reference evidence="10 12" key="3">
    <citation type="journal article" date="2016" name="Proc. Natl. Acad. Sci. U.S.A.">
        <title>Comparative genomics of biotechnologically important yeasts.</title>
        <authorList>
            <person name="Riley R."/>
            <person name="Haridas S."/>
            <person name="Wolfe K.H."/>
            <person name="Lopes M.R."/>
            <person name="Hittinger C.T."/>
            <person name="Goeker M."/>
            <person name="Salamov A.A."/>
            <person name="Wisecaver J.H."/>
            <person name="Long T.M."/>
            <person name="Calvey C.H."/>
            <person name="Aerts A.L."/>
            <person name="Barry K.W."/>
            <person name="Choi C."/>
            <person name="Clum A."/>
            <person name="Coughlan A.Y."/>
            <person name="Deshpande S."/>
            <person name="Douglass A.P."/>
            <person name="Hanson S.J."/>
            <person name="Klenk H.-P."/>
            <person name="LaButti K.M."/>
            <person name="Lapidus A."/>
            <person name="Lindquist E.A."/>
            <person name="Lipzen A.M."/>
            <person name="Meier-Kolthoff J.P."/>
            <person name="Ohm R.A."/>
            <person name="Otillar R.P."/>
            <person name="Pangilinan J.L."/>
            <person name="Peng Y."/>
            <person name="Rokas A."/>
            <person name="Rosa C.A."/>
            <person name="Scheuner C."/>
            <person name="Sibirny A.A."/>
            <person name="Slot J.C."/>
            <person name="Stielow J.B."/>
            <person name="Sun H."/>
            <person name="Kurtzman C.P."/>
            <person name="Blackwell M."/>
            <person name="Grigoriev I.V."/>
            <person name="Jeffries T.W."/>
        </authorList>
    </citation>
    <scope>NUCLEOTIDE SEQUENCE [LARGE SCALE GENOMIC DNA]</scope>
    <source>
        <strain evidence="12">ATCC 18201 / CBS 1600 / BCRC 20928 / JCM 3617 / NBRC 0987 / NRRL Y-1542</strain>
        <strain evidence="10">NRRL Y-1542</strain>
    </source>
</reference>
<dbReference type="OrthoDB" id="10263094at2759"/>
<evidence type="ECO:0000313" key="12">
    <source>
        <dbReference type="Proteomes" id="UP000094389"/>
    </source>
</evidence>
<dbReference type="STRING" id="983966.A0A0H5C617"/>
<accession>A0A1E4S2K8</accession>
<evidence type="ECO:0000313" key="10">
    <source>
        <dbReference type="EMBL" id="ODV73670.1"/>
    </source>
</evidence>
<keyword evidence="7" id="KW-0325">Glycoprotein</keyword>
<organism evidence="9 11">
    <name type="scientific">Cyberlindnera jadinii (strain ATCC 18201 / CBS 1600 / BCRC 20928 / JCM 3617 / NBRC 0987 / NRRL Y-1542)</name>
    <name type="common">Torula yeast</name>
    <name type="synonym">Candida utilis</name>
    <dbReference type="NCBI Taxonomy" id="983966"/>
    <lineage>
        <taxon>Eukaryota</taxon>
        <taxon>Fungi</taxon>
        <taxon>Dikarya</taxon>
        <taxon>Ascomycota</taxon>
        <taxon>Saccharomycotina</taxon>
        <taxon>Saccharomycetes</taxon>
        <taxon>Phaffomycetales</taxon>
        <taxon>Phaffomycetaceae</taxon>
        <taxon>Cyberlindnera</taxon>
    </lineage>
</organism>
<evidence type="ECO:0000256" key="3">
    <source>
        <dbReference type="ARBA" id="ARBA00014212"/>
    </source>
</evidence>
<accession>A0A0H5C617</accession>
<dbReference type="Proteomes" id="UP000094389">
    <property type="component" value="Unassembled WGS sequence"/>
</dbReference>
<evidence type="ECO:0000256" key="6">
    <source>
        <dbReference type="ARBA" id="ARBA00023157"/>
    </source>
</evidence>
<dbReference type="FunFam" id="3.40.50.1820:FF:000107">
    <property type="entry name" value="Palmitoyl-protein thioesterase 1"/>
    <property type="match status" value="1"/>
</dbReference>
<keyword evidence="4" id="KW-0732">Signal</keyword>
<dbReference type="EMBL" id="KV453930">
    <property type="protein sequence ID" value="ODV73670.1"/>
    <property type="molecule type" value="Genomic_DNA"/>
</dbReference>
<evidence type="ECO:0000256" key="7">
    <source>
        <dbReference type="ARBA" id="ARBA00023180"/>
    </source>
</evidence>
<dbReference type="InterPro" id="IPR002472">
    <property type="entry name" value="Palm_thioest"/>
</dbReference>
<keyword evidence="5 10" id="KW-0378">Hydrolase</keyword>
<dbReference type="InterPro" id="IPR029058">
    <property type="entry name" value="AB_hydrolase_fold"/>
</dbReference>
<dbReference type="OMA" id="KFVMVMF"/>
<name>A0A0H5C617_CYBJN</name>
<keyword evidence="6" id="KW-1015">Disulfide bond</keyword>
<evidence type="ECO:0000256" key="4">
    <source>
        <dbReference type="ARBA" id="ARBA00022729"/>
    </source>
</evidence>
<dbReference type="EC" id="3.1.2.22" evidence="2"/>
<reference evidence="9" key="1">
    <citation type="submission" date="2014-12" db="EMBL/GenBank/DDBJ databases">
        <authorList>
            <person name="Jaenicke S."/>
        </authorList>
    </citation>
    <scope>NUCLEOTIDE SEQUENCE [LARGE SCALE GENOMIC DNA]</scope>
    <source>
        <strain evidence="9">CBS1600</strain>
    </source>
</reference>
<proteinExistence type="inferred from homology"/>
<evidence type="ECO:0000313" key="11">
    <source>
        <dbReference type="Proteomes" id="UP000038830"/>
    </source>
</evidence>
<dbReference type="SUPFAM" id="SSF53474">
    <property type="entry name" value="alpha/beta-Hydrolases"/>
    <property type="match status" value="1"/>
</dbReference>
<reference evidence="11" key="2">
    <citation type="journal article" date="2015" name="J. Biotechnol.">
        <title>The structure of the Cyberlindnera jadinii genome and its relation to Candida utilis analyzed by the occurrence of single nucleotide polymorphisms.</title>
        <authorList>
            <person name="Rupp O."/>
            <person name="Brinkrolf K."/>
            <person name="Buerth C."/>
            <person name="Kunigo M."/>
            <person name="Schneider J."/>
            <person name="Jaenicke S."/>
            <person name="Goesmann A."/>
            <person name="Puehler A."/>
            <person name="Jaeger K.-E."/>
            <person name="Ernst J.F."/>
        </authorList>
    </citation>
    <scope>NUCLEOTIDE SEQUENCE [LARGE SCALE GENOMIC DNA]</scope>
    <source>
        <strain evidence="11">ATCC 18201 / CBS 1600 / BCRC 20928 / JCM 3617 / NBRC 0987 / NRRL Y-1542</strain>
    </source>
</reference>
<dbReference type="Pfam" id="PF02089">
    <property type="entry name" value="Palm_thioest"/>
    <property type="match status" value="1"/>
</dbReference>
<protein>
    <recommendedName>
        <fullName evidence="3">Palmitoyl-protein thioesterase 1</fullName>
        <ecNumber evidence="2">3.1.2.22</ecNumber>
    </recommendedName>
    <alternativeName>
        <fullName evidence="8">Palmitoyl-protein hydrolase 1</fullName>
    </alternativeName>
</protein>
<dbReference type="Gene3D" id="3.40.50.1820">
    <property type="entry name" value="alpha/beta hydrolase"/>
    <property type="match status" value="1"/>
</dbReference>
<dbReference type="GeneID" id="30992383"/>
<evidence type="ECO:0000256" key="1">
    <source>
        <dbReference type="ARBA" id="ARBA00010758"/>
    </source>
</evidence>
<dbReference type="PANTHER" id="PTHR11247">
    <property type="entry name" value="PALMITOYL-PROTEIN THIOESTERASE/DOLICHYLDIPHOSPHATASE 1"/>
    <property type="match status" value="1"/>
</dbReference>
<comment type="similarity">
    <text evidence="1">Belongs to the palmitoyl-protein thioesterase family.</text>
</comment>
<dbReference type="GO" id="GO:0008474">
    <property type="term" value="F:palmitoyl-(protein) hydrolase activity"/>
    <property type="evidence" value="ECO:0007669"/>
    <property type="project" value="UniProtKB-EC"/>
</dbReference>
<dbReference type="AlphaFoldDB" id="A0A0H5C617"/>
<dbReference type="PRINTS" id="PR00414">
    <property type="entry name" value="PPTHIESTRASE"/>
</dbReference>
<evidence type="ECO:0000256" key="2">
    <source>
        <dbReference type="ARBA" id="ARBA00012423"/>
    </source>
</evidence>
<sequence>MYIQRIIVESLAASNIIKKVTSVGDDERPVVFWHGYGDSYNSTAMQHVIGIVRETKPDSYTYSIKLDDDDSKDQRLSMFSDVNMDIDYVCKQLREVDSLANGFDMIGFSQGGLFARAAVERCALPVHTLITFGSPHSGISDLPKCSPNDWLCKKKNDALTKPGNIWRDWVQNTIVPAQYFRRRDDYYEYLEKSAFLADVNNERENKQQLYKDNLGSLERLVLIQFEQDQTVVPKCTAWFCDEDDEGNYVSFVDTKFYRKDLLGLKSLYDNGQIDFLSVDDDHMSFSDDYLREIAQRYLGKNSTA</sequence>
<evidence type="ECO:0000256" key="5">
    <source>
        <dbReference type="ARBA" id="ARBA00022801"/>
    </source>
</evidence>
<dbReference type="Proteomes" id="UP000038830">
    <property type="component" value="Unassembled WGS sequence"/>
</dbReference>
<evidence type="ECO:0000256" key="8">
    <source>
        <dbReference type="ARBA" id="ARBA00031934"/>
    </source>
</evidence>
<dbReference type="PANTHER" id="PTHR11247:SF8">
    <property type="entry name" value="PALMITOYL-PROTEIN THIOESTERASE 1"/>
    <property type="match status" value="1"/>
</dbReference>
<evidence type="ECO:0000313" key="9">
    <source>
        <dbReference type="EMBL" id="CEP23471.1"/>
    </source>
</evidence>
<dbReference type="RefSeq" id="XP_020070709.1">
    <property type="nucleotide sequence ID" value="XM_020217987.1"/>
</dbReference>
<dbReference type="EMBL" id="CDQK01000004">
    <property type="protein sequence ID" value="CEP23471.1"/>
    <property type="molecule type" value="Genomic_DNA"/>
</dbReference>